<keyword evidence="3" id="KW-1185">Reference proteome</keyword>
<dbReference type="Proteomes" id="UP000076532">
    <property type="component" value="Unassembled WGS sequence"/>
</dbReference>
<keyword evidence="1" id="KW-0732">Signal</keyword>
<gene>
    <name evidence="2" type="ORF">FIBSPDRAFT_879230</name>
</gene>
<organism evidence="2 3">
    <name type="scientific">Athelia psychrophila</name>
    <dbReference type="NCBI Taxonomy" id="1759441"/>
    <lineage>
        <taxon>Eukaryota</taxon>
        <taxon>Fungi</taxon>
        <taxon>Dikarya</taxon>
        <taxon>Basidiomycota</taxon>
        <taxon>Agaricomycotina</taxon>
        <taxon>Agaricomycetes</taxon>
        <taxon>Agaricomycetidae</taxon>
        <taxon>Atheliales</taxon>
        <taxon>Atheliaceae</taxon>
        <taxon>Athelia</taxon>
    </lineage>
</organism>
<proteinExistence type="predicted"/>
<sequence length="91" mass="9568">VEHLSPIIWLLSAASRALGAACCVSAQVLSHSETLDCIVALKNTSDRTAALSTTLRAAQTSATSVIPVTLRTSRCPLKTTIHICACSCDRD</sequence>
<feature type="non-terminal residue" evidence="2">
    <location>
        <position position="91"/>
    </location>
</feature>
<dbReference type="EMBL" id="KV418020">
    <property type="protein sequence ID" value="KZP03686.1"/>
    <property type="molecule type" value="Genomic_DNA"/>
</dbReference>
<evidence type="ECO:0000313" key="3">
    <source>
        <dbReference type="Proteomes" id="UP000076532"/>
    </source>
</evidence>
<feature type="non-terminal residue" evidence="2">
    <location>
        <position position="1"/>
    </location>
</feature>
<evidence type="ECO:0000313" key="2">
    <source>
        <dbReference type="EMBL" id="KZP03686.1"/>
    </source>
</evidence>
<feature type="signal peptide" evidence="1">
    <location>
        <begin position="1"/>
        <end position="19"/>
    </location>
</feature>
<evidence type="ECO:0008006" key="4">
    <source>
        <dbReference type="Google" id="ProtNLM"/>
    </source>
</evidence>
<evidence type="ECO:0000256" key="1">
    <source>
        <dbReference type="SAM" id="SignalP"/>
    </source>
</evidence>
<reference evidence="2 3" key="1">
    <citation type="journal article" date="2016" name="Mol. Biol. Evol.">
        <title>Comparative Genomics of Early-Diverging Mushroom-Forming Fungi Provides Insights into the Origins of Lignocellulose Decay Capabilities.</title>
        <authorList>
            <person name="Nagy L.G."/>
            <person name="Riley R."/>
            <person name="Tritt A."/>
            <person name="Adam C."/>
            <person name="Daum C."/>
            <person name="Floudas D."/>
            <person name="Sun H."/>
            <person name="Yadav J.S."/>
            <person name="Pangilinan J."/>
            <person name="Larsson K.H."/>
            <person name="Matsuura K."/>
            <person name="Barry K."/>
            <person name="Labutti K."/>
            <person name="Kuo R."/>
            <person name="Ohm R.A."/>
            <person name="Bhattacharya S.S."/>
            <person name="Shirouzu T."/>
            <person name="Yoshinaga Y."/>
            <person name="Martin F.M."/>
            <person name="Grigoriev I.V."/>
            <person name="Hibbett D.S."/>
        </authorList>
    </citation>
    <scope>NUCLEOTIDE SEQUENCE [LARGE SCALE GENOMIC DNA]</scope>
    <source>
        <strain evidence="2 3">CBS 109695</strain>
    </source>
</reference>
<accession>A0A167U883</accession>
<protein>
    <recommendedName>
        <fullName evidence="4">Secreted protein</fullName>
    </recommendedName>
</protein>
<name>A0A167U883_9AGAM</name>
<dbReference type="AlphaFoldDB" id="A0A167U883"/>
<feature type="chain" id="PRO_5007892884" description="Secreted protein" evidence="1">
    <location>
        <begin position="20"/>
        <end position="91"/>
    </location>
</feature>